<keyword evidence="1" id="KW-1133">Transmembrane helix</keyword>
<evidence type="ECO:0000256" key="1">
    <source>
        <dbReference type="SAM" id="Phobius"/>
    </source>
</evidence>
<dbReference type="EMBL" id="FMXR01000005">
    <property type="protein sequence ID" value="SDB07410.1"/>
    <property type="molecule type" value="Genomic_DNA"/>
</dbReference>
<proteinExistence type="predicted"/>
<organism evidence="2 3">
    <name type="scientific">Eubacterium oxidoreducens</name>
    <dbReference type="NCBI Taxonomy" id="1732"/>
    <lineage>
        <taxon>Bacteria</taxon>
        <taxon>Bacillati</taxon>
        <taxon>Bacillota</taxon>
        <taxon>Clostridia</taxon>
        <taxon>Eubacteriales</taxon>
        <taxon>Eubacteriaceae</taxon>
        <taxon>Eubacterium</taxon>
    </lineage>
</organism>
<feature type="transmembrane region" description="Helical" evidence="1">
    <location>
        <begin position="526"/>
        <end position="546"/>
    </location>
</feature>
<protein>
    <submittedName>
        <fullName evidence="2">Uncharacterized protein</fullName>
    </submittedName>
</protein>
<keyword evidence="1" id="KW-0812">Transmembrane</keyword>
<dbReference type="RefSeq" id="WP_090171948.1">
    <property type="nucleotide sequence ID" value="NZ_FMXR01000005.1"/>
</dbReference>
<name>A0A1G6AGD7_EUBOX</name>
<accession>A0A1G6AGD7</accession>
<keyword evidence="3" id="KW-1185">Reference proteome</keyword>
<dbReference type="OrthoDB" id="48998at2"/>
<reference evidence="2 3" key="1">
    <citation type="submission" date="2016-10" db="EMBL/GenBank/DDBJ databases">
        <authorList>
            <person name="de Groot N.N."/>
        </authorList>
    </citation>
    <scope>NUCLEOTIDE SEQUENCE [LARGE SCALE GENOMIC DNA]</scope>
    <source>
        <strain evidence="2 3">DSM 3217</strain>
    </source>
</reference>
<dbReference type="Proteomes" id="UP000199228">
    <property type="component" value="Unassembled WGS sequence"/>
</dbReference>
<evidence type="ECO:0000313" key="2">
    <source>
        <dbReference type="EMBL" id="SDB07410.1"/>
    </source>
</evidence>
<gene>
    <name evidence="2" type="ORF">SAMN02910417_00549</name>
</gene>
<dbReference type="Gene3D" id="2.100.10.50">
    <property type="match status" value="1"/>
</dbReference>
<keyword evidence="1" id="KW-0472">Membrane</keyword>
<feature type="transmembrane region" description="Helical" evidence="1">
    <location>
        <begin position="472"/>
        <end position="495"/>
    </location>
</feature>
<dbReference type="STRING" id="1732.SAMN02910417_00549"/>
<sequence length="1602" mass="177542">MKKQRFRKLSITVAAVLMGVILFGQPAGIYANLMPGFTETVYADEVEEETSSEDSDKDLVYVSDVRLFDSNDSKKAKQACEDAGYTLVNSDLNQGTGKNVVEDWVSDAGDGAYVYLGYKTTKNRDEAITSMKMVEMDTGYTSFDYESVEESMSPSMAYLAEDIVSAACEVIKNKAQGDICASKAQEYLNLYYIPYLRDKGLGDFLIGEGADVSAVTKLLKRSNPSVITSIMSGLTLGVSQSDVTGYSGNLAKRIADASSNLEGLKKSDYITLDSYYSDDVRTLKEPLQSFSNELESALKTYYDKGSVLDEDFIKDYPYEALYVQAYNRLNEYTMADETGVGDYLLALGSSSLSAKSDIRQGYALMMALSAGQLLMMKYSGILEAVNDMDASSDSLGYCDERFRAAQEKIKAVGLDATKDGTVPVYAGDNDTLYKSEVAMSDAAKRAASAKNEYYALTQFDKDMELWEEVLKWSSAVISISMGAYFMGALAVKAIVYFVGKEVLKRFLATSVGMIFSALGWTVKALGYNLITLVVYVVVMVVWYVAVKIKGYIDKYNPDMSTVPHFLYDVATYKGEDGKKQTKYTLYTSTYNVHDSYDSSENWIEYYLTDSADTIKKAKKANSKLYNDFNAGQGKKWNGLYVTKDPDVGSPICAEDVEDIFLVKKGEYKRKISGYEAFSEIGSSNPVNLNSNQYHDTVNGIYLYYKTEKTIEEPDCAMFGTDGKYVSDLVIVSEKKENKAKAEIKMKQGDYEFIDYNLTPDNGYYTYLGYATTDNVEDALRDIRVDVTQVANAASGGYTRGNISYGYVGTTGTGISLYQSAVASNESDSDTYISAPGAPILADFVVTDGPYKAPAGYEPIILGSGSAPYNFNTQFDSKTDKNMRFVYFQPSVAYVPEGTEVEEKEGVTYITSDTKYLAGVTTVVGGMSGNVVREKAKKLGYEVVNINVLRNHDYKNWHSFYGYFCYATTYNPYRAISDIRYFKGSAYANSVPYTAGSEDGAYLASDVYIFECSNLIDGYQGLAKSKAYSGFSEELLRLYPNYDYPYEMSENYESWQKVNLDRYFGFAARGLYTLGVDEDHPAIKASDFNITKNTTAPSGMLPIAYMTDKYSTYNYDLAVADYEIHFYLKRQAVTKGKYISKINVSSFSMPSGATGVAKILAYKGADDSTMLRAAAYGGEVLSTNIAVTPKYAWYNYLKHNNKVLKKGTGIVAKYDELRERYLYSFSYSAMKDSLPDIACKFSYVGVSRTDDASEAITGIIRYYVAGKEAPNKISVGGVKYTKAGDKVGDYCYYYTKSANATPGVPITNLEFTEKSVVGDSSAVLTAEKADPSDLQERLAAVDDDDDLEPYEKILKKAEIKQDAASLEVKPQNNLYGKLSIDLEDSFITDFYVGTGSSYNAAASDAFRQGASFVYSYNTNMELIGHKCANRSKTTKTYVCIGYDLVSEKTCDEEELEENLMLATKDILLTVGKPYDEDGFVKNGCEYYPVSEISLNEGTDGKEIYMYTTIDETSQTSSPLCALALSKADSIPSKAGKVRYEYILTDEGARANLNDSATALDGKKLIDTRLWLFAARYDNTVKSAARYDITDYGRNTLRYDVKVR</sequence>
<evidence type="ECO:0000313" key="3">
    <source>
        <dbReference type="Proteomes" id="UP000199228"/>
    </source>
</evidence>